<name>A0A0B2B2S2_9ACTN</name>
<reference evidence="2 3" key="1">
    <citation type="submission" date="2017-11" db="EMBL/GenBank/DDBJ databases">
        <title>Genomic Encyclopedia of Archaeal and Bacterial Type Strains, Phase II (KMG-II): From Individual Species to Whole Genera.</title>
        <authorList>
            <person name="Goeker M."/>
        </authorList>
    </citation>
    <scope>NUCLEOTIDE SEQUENCE [LARGE SCALE GENOMIC DNA]</scope>
    <source>
        <strain evidence="2 3">DSM 27763</strain>
    </source>
</reference>
<dbReference type="InterPro" id="IPR010982">
    <property type="entry name" value="Lambda_DNA-bd_dom_sf"/>
</dbReference>
<comment type="caution">
    <text evidence="2">The sequence shown here is derived from an EMBL/GenBank/DDBJ whole genome shotgun (WGS) entry which is preliminary data.</text>
</comment>
<evidence type="ECO:0000313" key="3">
    <source>
        <dbReference type="Proteomes" id="UP000230842"/>
    </source>
</evidence>
<dbReference type="Pfam" id="PF17765">
    <property type="entry name" value="MLTR_LBD"/>
    <property type="match status" value="1"/>
</dbReference>
<dbReference type="RefSeq" id="WP_039368743.1">
    <property type="nucleotide sequence ID" value="NZ_PGEZ01000001.1"/>
</dbReference>
<proteinExistence type="predicted"/>
<dbReference type="InterPro" id="IPR041413">
    <property type="entry name" value="MLTR_LBD"/>
</dbReference>
<keyword evidence="3" id="KW-1185">Reference proteome</keyword>
<protein>
    <submittedName>
        <fullName evidence="2">Helix-turn-helix protein</fullName>
    </submittedName>
</protein>
<dbReference type="Pfam" id="PF13560">
    <property type="entry name" value="HTH_31"/>
    <property type="match status" value="1"/>
</dbReference>
<dbReference type="AlphaFoldDB" id="A0A0B2B2S2"/>
<dbReference type="InterPro" id="IPR001387">
    <property type="entry name" value="Cro/C1-type_HTH"/>
</dbReference>
<accession>A0A0B2B2S2</accession>
<dbReference type="SMART" id="SM00530">
    <property type="entry name" value="HTH_XRE"/>
    <property type="match status" value="1"/>
</dbReference>
<dbReference type="PROSITE" id="PS50943">
    <property type="entry name" value="HTH_CROC1"/>
    <property type="match status" value="1"/>
</dbReference>
<dbReference type="Gene3D" id="1.10.260.40">
    <property type="entry name" value="lambda repressor-like DNA-binding domains"/>
    <property type="match status" value="1"/>
</dbReference>
<gene>
    <name evidence="2" type="ORF">CLV56_0310</name>
</gene>
<dbReference type="PANTHER" id="PTHR35010">
    <property type="entry name" value="BLL4672 PROTEIN-RELATED"/>
    <property type="match status" value="1"/>
</dbReference>
<evidence type="ECO:0000313" key="2">
    <source>
        <dbReference type="EMBL" id="PJJ56106.1"/>
    </source>
</evidence>
<dbReference type="SUPFAM" id="SSF47413">
    <property type="entry name" value="lambda repressor-like DNA-binding domains"/>
    <property type="match status" value="1"/>
</dbReference>
<evidence type="ECO:0000259" key="1">
    <source>
        <dbReference type="PROSITE" id="PS50943"/>
    </source>
</evidence>
<sequence>MRPTAADIELGDFLRSRRGALCPGDVNVPTYGRRRVPGLRREEVAFLAGVSTSYYTRIEQGTAGAVSASVLSALADALQLDHDDRSHVARLTRVTLARPAAQGQVLLPSIAAVMNHLHDDVPVAVLGRGMRVLAWNRLAHHVFAPHRGFEEPFVDRGLNWAEVLLLDPSSRGHFADWPLVVEDIVGRLRVDAARRPGDPEVTELIERLARVSPEFRAAWDLHPAREHPLGGTVIEHPLLGHLELTDTVLRSVEDEDQSLIVFHCEPGSPTEVALRAHARRRHA</sequence>
<feature type="domain" description="HTH cro/C1-type" evidence="1">
    <location>
        <begin position="38"/>
        <end position="85"/>
    </location>
</feature>
<organism evidence="2 3">
    <name type="scientific">Mumia flava</name>
    <dbReference type="NCBI Taxonomy" id="1348852"/>
    <lineage>
        <taxon>Bacteria</taxon>
        <taxon>Bacillati</taxon>
        <taxon>Actinomycetota</taxon>
        <taxon>Actinomycetes</taxon>
        <taxon>Propionibacteriales</taxon>
        <taxon>Nocardioidaceae</taxon>
        <taxon>Mumia</taxon>
    </lineage>
</organism>
<dbReference type="Proteomes" id="UP000230842">
    <property type="component" value="Unassembled WGS sequence"/>
</dbReference>
<dbReference type="PANTHER" id="PTHR35010:SF2">
    <property type="entry name" value="BLL4672 PROTEIN"/>
    <property type="match status" value="1"/>
</dbReference>
<dbReference type="GO" id="GO:0003677">
    <property type="term" value="F:DNA binding"/>
    <property type="evidence" value="ECO:0007669"/>
    <property type="project" value="InterPro"/>
</dbReference>
<dbReference type="CDD" id="cd00093">
    <property type="entry name" value="HTH_XRE"/>
    <property type="match status" value="1"/>
</dbReference>
<dbReference type="EMBL" id="PGEZ01000001">
    <property type="protein sequence ID" value="PJJ56106.1"/>
    <property type="molecule type" value="Genomic_DNA"/>
</dbReference>
<dbReference type="Gene3D" id="3.30.450.180">
    <property type="match status" value="1"/>
</dbReference>